<keyword evidence="1" id="KW-1133">Transmembrane helix</keyword>
<sequence length="144" mass="16799">MIRVPVLIQPVFCATLLLAAYLGFSLIQLNHDKAIHFTTFFILTAEFFFLWKVFRPWKFTFVVMTLGASILLEYVQNFINHNRRFDYVDILYNVHGSGLALAMCCLVARRRTHIEIERESSPVTPTTSDGEDYVDIRMDDIERM</sequence>
<name>A0A1L0B7L9_9ASCO</name>
<evidence type="ECO:0000313" key="2">
    <source>
        <dbReference type="EMBL" id="SGZ47098.1"/>
    </source>
</evidence>
<evidence type="ECO:0000256" key="1">
    <source>
        <dbReference type="SAM" id="Phobius"/>
    </source>
</evidence>
<dbReference type="PANTHER" id="PTHR28008:SF1">
    <property type="entry name" value="DOMAIN PROTEIN, PUTATIVE (AFU_ORTHOLOGUE AFUA_3G10980)-RELATED"/>
    <property type="match status" value="1"/>
</dbReference>
<feature type="transmembrane region" description="Helical" evidence="1">
    <location>
        <begin position="34"/>
        <end position="51"/>
    </location>
</feature>
<organism evidence="2 3">
    <name type="scientific">Sungouiella intermedia</name>
    <dbReference type="NCBI Taxonomy" id="45354"/>
    <lineage>
        <taxon>Eukaryota</taxon>
        <taxon>Fungi</taxon>
        <taxon>Dikarya</taxon>
        <taxon>Ascomycota</taxon>
        <taxon>Saccharomycotina</taxon>
        <taxon>Pichiomycetes</taxon>
        <taxon>Metschnikowiaceae</taxon>
        <taxon>Sungouiella</taxon>
    </lineage>
</organism>
<gene>
    <name evidence="2" type="ORF">SAMEA4029010_CIC11G00000004903</name>
</gene>
<proteinExistence type="predicted"/>
<dbReference type="OrthoDB" id="63581at2759"/>
<keyword evidence="3" id="KW-1185">Reference proteome</keyword>
<feature type="transmembrane region" description="Helical" evidence="1">
    <location>
        <begin position="6"/>
        <end position="27"/>
    </location>
</feature>
<reference evidence="2 3" key="1">
    <citation type="submission" date="2016-10" db="EMBL/GenBank/DDBJ databases">
        <authorList>
            <person name="de Groot N.N."/>
        </authorList>
    </citation>
    <scope>NUCLEOTIDE SEQUENCE [LARGE SCALE GENOMIC DNA]</scope>
    <source>
        <strain evidence="2 3">CBS 141442</strain>
    </source>
</reference>
<dbReference type="NCBIfam" id="NF037970">
    <property type="entry name" value="vanZ_1"/>
    <property type="match status" value="1"/>
</dbReference>
<keyword evidence="1" id="KW-0472">Membrane</keyword>
<dbReference type="Proteomes" id="UP000182334">
    <property type="component" value="Chromosome I"/>
</dbReference>
<dbReference type="PANTHER" id="PTHR28008">
    <property type="entry name" value="DOMAIN PROTEIN, PUTATIVE (AFU_ORTHOLOGUE AFUA_3G10980)-RELATED"/>
    <property type="match status" value="1"/>
</dbReference>
<dbReference type="EMBL" id="LT635756">
    <property type="protein sequence ID" value="SGZ47098.1"/>
    <property type="molecule type" value="Genomic_DNA"/>
</dbReference>
<protein>
    <submittedName>
        <fullName evidence="2">CIC11C00000004903</fullName>
    </submittedName>
</protein>
<keyword evidence="1" id="KW-0812">Transmembrane</keyword>
<dbReference type="AlphaFoldDB" id="A0A1L0B7L9"/>
<evidence type="ECO:0000313" key="3">
    <source>
        <dbReference type="Proteomes" id="UP000182334"/>
    </source>
</evidence>
<accession>A0A1L0B7L9</accession>
<feature type="transmembrane region" description="Helical" evidence="1">
    <location>
        <begin position="57"/>
        <end position="75"/>
    </location>
</feature>